<accession>A0A5C6EFD4</accession>
<gene>
    <name evidence="5" type="primary">gspE</name>
    <name evidence="5" type="ORF">Poly51_50890</name>
</gene>
<evidence type="ECO:0000313" key="5">
    <source>
        <dbReference type="EMBL" id="TWU47290.1"/>
    </source>
</evidence>
<dbReference type="AlphaFoldDB" id="A0A5C6EFD4"/>
<dbReference type="InterPro" id="IPR027417">
    <property type="entry name" value="P-loop_NTPase"/>
</dbReference>
<feature type="domain" description="AAA+ ATPase" evidence="4">
    <location>
        <begin position="158"/>
        <end position="281"/>
    </location>
</feature>
<dbReference type="InterPro" id="IPR003593">
    <property type="entry name" value="AAA+_ATPase"/>
</dbReference>
<dbReference type="PANTHER" id="PTHR30258">
    <property type="entry name" value="TYPE II SECRETION SYSTEM PROTEIN GSPE-RELATED"/>
    <property type="match status" value="1"/>
</dbReference>
<evidence type="ECO:0000256" key="2">
    <source>
        <dbReference type="ARBA" id="ARBA00022741"/>
    </source>
</evidence>
<dbReference type="CDD" id="cd01129">
    <property type="entry name" value="PulE-GspE-like"/>
    <property type="match status" value="1"/>
</dbReference>
<evidence type="ECO:0000313" key="6">
    <source>
        <dbReference type="Proteomes" id="UP000318288"/>
    </source>
</evidence>
<evidence type="ECO:0000256" key="1">
    <source>
        <dbReference type="ARBA" id="ARBA00006611"/>
    </source>
</evidence>
<comment type="similarity">
    <text evidence="1">Belongs to the GSP E family.</text>
</comment>
<evidence type="ECO:0000259" key="4">
    <source>
        <dbReference type="SMART" id="SM00382"/>
    </source>
</evidence>
<dbReference type="PANTHER" id="PTHR30258:SF2">
    <property type="entry name" value="COMG OPERON PROTEIN 1"/>
    <property type="match status" value="1"/>
</dbReference>
<keyword evidence="3" id="KW-0067">ATP-binding</keyword>
<dbReference type="EMBL" id="SJPW01000007">
    <property type="protein sequence ID" value="TWU47290.1"/>
    <property type="molecule type" value="Genomic_DNA"/>
</dbReference>
<dbReference type="Proteomes" id="UP000318288">
    <property type="component" value="Unassembled WGS sequence"/>
</dbReference>
<name>A0A5C6EFD4_9BACT</name>
<dbReference type="SUPFAM" id="SSF52540">
    <property type="entry name" value="P-loop containing nucleoside triphosphate hydrolases"/>
    <property type="match status" value="1"/>
</dbReference>
<dbReference type="Pfam" id="PF00437">
    <property type="entry name" value="T2SSE"/>
    <property type="match status" value="1"/>
</dbReference>
<dbReference type="GO" id="GO:0016887">
    <property type="term" value="F:ATP hydrolysis activity"/>
    <property type="evidence" value="ECO:0007669"/>
    <property type="project" value="TreeGrafter"/>
</dbReference>
<proteinExistence type="inferred from homology"/>
<dbReference type="SMART" id="SM00382">
    <property type="entry name" value="AAA"/>
    <property type="match status" value="1"/>
</dbReference>
<protein>
    <submittedName>
        <fullName evidence="5">Putative type II secretion system protein E</fullName>
    </submittedName>
</protein>
<organism evidence="5 6">
    <name type="scientific">Rubripirellula tenax</name>
    <dbReference type="NCBI Taxonomy" id="2528015"/>
    <lineage>
        <taxon>Bacteria</taxon>
        <taxon>Pseudomonadati</taxon>
        <taxon>Planctomycetota</taxon>
        <taxon>Planctomycetia</taxon>
        <taxon>Pirellulales</taxon>
        <taxon>Pirellulaceae</taxon>
        <taxon>Rubripirellula</taxon>
    </lineage>
</organism>
<comment type="caution">
    <text evidence="5">The sequence shown here is derived from an EMBL/GenBank/DDBJ whole genome shotgun (WGS) entry which is preliminary data.</text>
</comment>
<dbReference type="Gene3D" id="3.30.450.90">
    <property type="match status" value="1"/>
</dbReference>
<sequence>MVKHAGAVSSIENLDPHDGNYAIDVINHILELAVSQNASDIHLQPRTQGLDVLLRIDGVLSVQRSIPGGGESDPVNRLMVMAGLPTYRSGQPMEGRLRLEDGKGPLSNVSFRLGIYPTIHGPRAVIRLLRKSDAHDSIATLGLPGDVTETLEQLSRQTDGAVLMSGPAGSGKTTTLYAMLRNIADGVPRRSVVTIEDPVESVIPRISQSELDPTGGMTLASALRSAVRQDSEVLLVSEIRDPETAEAAFQASLTGHLVFSSLHGTDVAASLRRLVQFGVPDFVIRSGLRAIVTQRLLRRLCADCCASGKSAVDLCPACMGTGYNGRIAIASCVRFDGSDPVGDAVSDALSAGQSTDQMRRVAREAGGTDLHRRAELLVESGLTDAAEAYRVLGAATSV</sequence>
<dbReference type="RefSeq" id="WP_146460989.1">
    <property type="nucleotide sequence ID" value="NZ_SJPW01000007.1"/>
</dbReference>
<dbReference type="GO" id="GO:0005524">
    <property type="term" value="F:ATP binding"/>
    <property type="evidence" value="ECO:0007669"/>
    <property type="project" value="UniProtKB-KW"/>
</dbReference>
<keyword evidence="6" id="KW-1185">Reference proteome</keyword>
<keyword evidence="2" id="KW-0547">Nucleotide-binding</keyword>
<reference evidence="5 6" key="1">
    <citation type="submission" date="2019-02" db="EMBL/GenBank/DDBJ databases">
        <title>Deep-cultivation of Planctomycetes and their phenomic and genomic characterization uncovers novel biology.</title>
        <authorList>
            <person name="Wiegand S."/>
            <person name="Jogler M."/>
            <person name="Boedeker C."/>
            <person name="Pinto D."/>
            <person name="Vollmers J."/>
            <person name="Rivas-Marin E."/>
            <person name="Kohn T."/>
            <person name="Peeters S.H."/>
            <person name="Heuer A."/>
            <person name="Rast P."/>
            <person name="Oberbeckmann S."/>
            <person name="Bunk B."/>
            <person name="Jeske O."/>
            <person name="Meyerdierks A."/>
            <person name="Storesund J.E."/>
            <person name="Kallscheuer N."/>
            <person name="Luecker S."/>
            <person name="Lage O.M."/>
            <person name="Pohl T."/>
            <person name="Merkel B.J."/>
            <person name="Hornburger P."/>
            <person name="Mueller R.-W."/>
            <person name="Bruemmer F."/>
            <person name="Labrenz M."/>
            <person name="Spormann A.M."/>
            <person name="Op Den Camp H."/>
            <person name="Overmann J."/>
            <person name="Amann R."/>
            <person name="Jetten M.S.M."/>
            <person name="Mascher T."/>
            <person name="Medema M.H."/>
            <person name="Devos D.P."/>
            <person name="Kaster A.-K."/>
            <person name="Ovreas L."/>
            <person name="Rohde M."/>
            <person name="Galperin M.Y."/>
            <person name="Jogler C."/>
        </authorList>
    </citation>
    <scope>NUCLEOTIDE SEQUENCE [LARGE SCALE GENOMIC DNA]</scope>
    <source>
        <strain evidence="5 6">Poly51</strain>
    </source>
</reference>
<evidence type="ECO:0000256" key="3">
    <source>
        <dbReference type="ARBA" id="ARBA00022840"/>
    </source>
</evidence>
<dbReference type="OrthoDB" id="244550at2"/>
<dbReference type="InterPro" id="IPR001482">
    <property type="entry name" value="T2SS/T4SS_dom"/>
</dbReference>
<dbReference type="GO" id="GO:0005886">
    <property type="term" value="C:plasma membrane"/>
    <property type="evidence" value="ECO:0007669"/>
    <property type="project" value="TreeGrafter"/>
</dbReference>
<dbReference type="Gene3D" id="3.40.50.300">
    <property type="entry name" value="P-loop containing nucleotide triphosphate hydrolases"/>
    <property type="match status" value="1"/>
</dbReference>